<gene>
    <name evidence="11" type="ORF">I302_08448</name>
    <name evidence="12" type="ORF">I302_105160</name>
</gene>
<dbReference type="InterPro" id="IPR020846">
    <property type="entry name" value="MFS_dom"/>
</dbReference>
<dbReference type="Proteomes" id="UP000092730">
    <property type="component" value="Chromosome 3"/>
</dbReference>
<feature type="transmembrane region" description="Helical" evidence="9">
    <location>
        <begin position="153"/>
        <end position="174"/>
    </location>
</feature>
<dbReference type="PANTHER" id="PTHR48022">
    <property type="entry name" value="PLASTIDIC GLUCOSE TRANSPORTER 4"/>
    <property type="match status" value="1"/>
</dbReference>
<dbReference type="PANTHER" id="PTHR48022:SF68">
    <property type="entry name" value="MAJOR FACILITATOR SUPERFAMILY (MFS) PROFILE DOMAIN-CONTAINING PROTEIN-RELATED"/>
    <property type="match status" value="1"/>
</dbReference>
<accession>A0A1B9FSC5</accession>
<dbReference type="SUPFAM" id="SSF103473">
    <property type="entry name" value="MFS general substrate transporter"/>
    <property type="match status" value="1"/>
</dbReference>
<feature type="transmembrane region" description="Helical" evidence="9">
    <location>
        <begin position="347"/>
        <end position="364"/>
    </location>
</feature>
<dbReference type="EMBL" id="CP144543">
    <property type="protein sequence ID" value="WVW83142.1"/>
    <property type="molecule type" value="Genomic_DNA"/>
</dbReference>
<proteinExistence type="inferred from homology"/>
<evidence type="ECO:0000256" key="5">
    <source>
        <dbReference type="ARBA" id="ARBA00022989"/>
    </source>
</evidence>
<dbReference type="RefSeq" id="XP_019042741.1">
    <property type="nucleotide sequence ID" value="XM_019195028.1"/>
</dbReference>
<reference evidence="11" key="1">
    <citation type="submission" date="2013-07" db="EMBL/GenBank/DDBJ databases">
        <title>The Genome Sequence of Cryptococcus bestiolae CBS10118.</title>
        <authorList>
            <consortium name="The Broad Institute Genome Sequencing Platform"/>
            <person name="Cuomo C."/>
            <person name="Litvintseva A."/>
            <person name="Chen Y."/>
            <person name="Heitman J."/>
            <person name="Sun S."/>
            <person name="Springer D."/>
            <person name="Dromer F."/>
            <person name="Young S.K."/>
            <person name="Zeng Q."/>
            <person name="Gargeya S."/>
            <person name="Fitzgerald M."/>
            <person name="Abouelleil A."/>
            <person name="Alvarado L."/>
            <person name="Berlin A.M."/>
            <person name="Chapman S.B."/>
            <person name="Dewar J."/>
            <person name="Goldberg J."/>
            <person name="Griggs A."/>
            <person name="Gujja S."/>
            <person name="Hansen M."/>
            <person name="Howarth C."/>
            <person name="Imamovic A."/>
            <person name="Larimer J."/>
            <person name="McCowan C."/>
            <person name="Murphy C."/>
            <person name="Pearson M."/>
            <person name="Priest M."/>
            <person name="Roberts A."/>
            <person name="Saif S."/>
            <person name="Shea T."/>
            <person name="Sykes S."/>
            <person name="Wortman J."/>
            <person name="Nusbaum C."/>
            <person name="Birren B."/>
        </authorList>
    </citation>
    <scope>NUCLEOTIDE SEQUENCE [LARGE SCALE GENOMIC DNA]</scope>
    <source>
        <strain evidence="11">CBS 10118</strain>
    </source>
</reference>
<evidence type="ECO:0000256" key="4">
    <source>
        <dbReference type="ARBA" id="ARBA00022692"/>
    </source>
</evidence>
<evidence type="ECO:0000256" key="8">
    <source>
        <dbReference type="RuleBase" id="RU003346"/>
    </source>
</evidence>
<feature type="transmembrane region" description="Helical" evidence="9">
    <location>
        <begin position="440"/>
        <end position="461"/>
    </location>
</feature>
<dbReference type="NCBIfam" id="TIGR00879">
    <property type="entry name" value="SP"/>
    <property type="match status" value="1"/>
</dbReference>
<evidence type="ECO:0000313" key="12">
    <source>
        <dbReference type="EMBL" id="WVW83142.1"/>
    </source>
</evidence>
<evidence type="ECO:0000256" key="9">
    <source>
        <dbReference type="SAM" id="Phobius"/>
    </source>
</evidence>
<feature type="transmembrane region" description="Helical" evidence="9">
    <location>
        <begin position="404"/>
        <end position="428"/>
    </location>
</feature>
<evidence type="ECO:0000256" key="1">
    <source>
        <dbReference type="ARBA" id="ARBA00004141"/>
    </source>
</evidence>
<sequence>MSATATDYIDDHKPNIDHLDHQPVTETPLRSAFADLPSFKAIVKFRRAFATGIAASLGGMYIGYCGSAIGNIVANPGFLEQFGTVRSATGALSLDAHYVSTWGAVQQVGQIVFQVLAPFVVDRFGRKVAMYALTFFMLLAIILEIVAKDWKVFLAAKLFAGCASGWLGPAVMTYMSEVAMPNFRGIILSSFSLALAIGQFTNAIASQIVNDTTPLKYKHVFYSEFVYLGIWGLACLAIPESPAWLISKGRIEQAKKAHKRLVGPVEGYDHEFEFQVIEHDIKVSEDITRSYSDNDWKALFKWGNFKRCLVASLPFAAQQFAGVPYIFNYTTYFFQIAGLEDPFQASTIINVIYIVAIISSFFLVERLGRRPLVLAGLSVLVIVNTLIGALGFISSTSSSKGAALTALCSIWMFSYSISLAPIGWLGIVEVSSAKLRAKTASFGVLVNSLIGLVFNYTVPLLLSDQDAGWGQKIGIFFGGLSLLFLVPIFFFYPETKGRTYAEIDELFERNIPARKFKTTQTETSNQPIHN</sequence>
<name>A0A1B9FSC5_9TREE</name>
<feature type="transmembrane region" description="Helical" evidence="9">
    <location>
        <begin position="473"/>
        <end position="492"/>
    </location>
</feature>
<keyword evidence="6 9" id="KW-0472">Membrane</keyword>
<dbReference type="InterPro" id="IPR050360">
    <property type="entry name" value="MFS_Sugar_Transporters"/>
</dbReference>
<feature type="transmembrane region" description="Helical" evidence="9">
    <location>
        <begin position="225"/>
        <end position="246"/>
    </location>
</feature>
<dbReference type="AlphaFoldDB" id="A0A1B9FSC5"/>
<comment type="similarity">
    <text evidence="2 8">Belongs to the major facilitator superfamily. Sugar transporter (TC 2.A.1.1) family.</text>
</comment>
<dbReference type="GO" id="GO:0005351">
    <property type="term" value="F:carbohydrate:proton symporter activity"/>
    <property type="evidence" value="ECO:0007669"/>
    <property type="project" value="TreeGrafter"/>
</dbReference>
<dbReference type="GeneID" id="30212847"/>
<evidence type="ECO:0000256" key="6">
    <source>
        <dbReference type="ARBA" id="ARBA00023136"/>
    </source>
</evidence>
<evidence type="ECO:0000256" key="7">
    <source>
        <dbReference type="ARBA" id="ARBA00049119"/>
    </source>
</evidence>
<reference evidence="11" key="3">
    <citation type="submission" date="2014-01" db="EMBL/GenBank/DDBJ databases">
        <title>Evolution of pathogenesis and genome organization in the Tremellales.</title>
        <authorList>
            <person name="Cuomo C."/>
            <person name="Litvintseva A."/>
            <person name="Heitman J."/>
            <person name="Chen Y."/>
            <person name="Sun S."/>
            <person name="Springer D."/>
            <person name="Dromer F."/>
            <person name="Young S."/>
            <person name="Zeng Q."/>
            <person name="Chapman S."/>
            <person name="Gujja S."/>
            <person name="Saif S."/>
            <person name="Birren B."/>
        </authorList>
    </citation>
    <scope>NUCLEOTIDE SEQUENCE</scope>
    <source>
        <strain evidence="11">CBS 10118</strain>
    </source>
</reference>
<comment type="catalytic activity">
    <reaction evidence="7">
        <text>myo-inositol(out) + H(+)(out) = myo-inositol(in) + H(+)(in)</text>
        <dbReference type="Rhea" id="RHEA:60364"/>
        <dbReference type="ChEBI" id="CHEBI:15378"/>
        <dbReference type="ChEBI" id="CHEBI:17268"/>
    </reaction>
</comment>
<dbReference type="VEuPathDB" id="FungiDB:I302_08448"/>
<evidence type="ECO:0000256" key="3">
    <source>
        <dbReference type="ARBA" id="ARBA00022448"/>
    </source>
</evidence>
<organism evidence="11">
    <name type="scientific">Kwoniella bestiolae CBS 10118</name>
    <dbReference type="NCBI Taxonomy" id="1296100"/>
    <lineage>
        <taxon>Eukaryota</taxon>
        <taxon>Fungi</taxon>
        <taxon>Dikarya</taxon>
        <taxon>Basidiomycota</taxon>
        <taxon>Agaricomycotina</taxon>
        <taxon>Tremellomycetes</taxon>
        <taxon>Tremellales</taxon>
        <taxon>Cryptococcaceae</taxon>
        <taxon>Kwoniella</taxon>
    </lineage>
</organism>
<reference evidence="12" key="2">
    <citation type="submission" date="2013-07" db="EMBL/GenBank/DDBJ databases">
        <authorList>
            <consortium name="The Broad Institute Genome Sequencing Platform"/>
            <person name="Cuomo C."/>
            <person name="Litvintseva A."/>
            <person name="Chen Y."/>
            <person name="Heitman J."/>
            <person name="Sun S."/>
            <person name="Springer D."/>
            <person name="Dromer F."/>
            <person name="Young S.K."/>
            <person name="Zeng Q."/>
            <person name="Gargeya S."/>
            <person name="Fitzgerald M."/>
            <person name="Abouelleil A."/>
            <person name="Alvarado L."/>
            <person name="Berlin A.M."/>
            <person name="Chapman S.B."/>
            <person name="Dewar J."/>
            <person name="Goldberg J."/>
            <person name="Griggs A."/>
            <person name="Gujja S."/>
            <person name="Hansen M."/>
            <person name="Howarth C."/>
            <person name="Imamovic A."/>
            <person name="Larimer J."/>
            <person name="McCowan C."/>
            <person name="Murphy C."/>
            <person name="Pearson M."/>
            <person name="Priest M."/>
            <person name="Roberts A."/>
            <person name="Saif S."/>
            <person name="Shea T."/>
            <person name="Sykes S."/>
            <person name="Wortman J."/>
            <person name="Nusbaum C."/>
            <person name="Birren B."/>
        </authorList>
    </citation>
    <scope>NUCLEOTIDE SEQUENCE</scope>
    <source>
        <strain evidence="12">CBS 10118</strain>
    </source>
</reference>
<evidence type="ECO:0000313" key="11">
    <source>
        <dbReference type="EMBL" id="OCF21671.1"/>
    </source>
</evidence>
<evidence type="ECO:0000313" key="13">
    <source>
        <dbReference type="Proteomes" id="UP000092730"/>
    </source>
</evidence>
<feature type="transmembrane region" description="Helical" evidence="9">
    <location>
        <begin position="128"/>
        <end position="147"/>
    </location>
</feature>
<feature type="transmembrane region" description="Helical" evidence="9">
    <location>
        <begin position="371"/>
        <end position="392"/>
    </location>
</feature>
<dbReference type="KEGG" id="kbi:30212847"/>
<dbReference type="OrthoDB" id="6612291at2759"/>
<dbReference type="InterPro" id="IPR036259">
    <property type="entry name" value="MFS_trans_sf"/>
</dbReference>
<dbReference type="PROSITE" id="PS00216">
    <property type="entry name" value="SUGAR_TRANSPORT_1"/>
    <property type="match status" value="1"/>
</dbReference>
<evidence type="ECO:0000256" key="2">
    <source>
        <dbReference type="ARBA" id="ARBA00010992"/>
    </source>
</evidence>
<dbReference type="Gene3D" id="1.20.1250.20">
    <property type="entry name" value="MFS general substrate transporter like domains"/>
    <property type="match status" value="1"/>
</dbReference>
<dbReference type="Pfam" id="PF00083">
    <property type="entry name" value="Sugar_tr"/>
    <property type="match status" value="1"/>
</dbReference>
<dbReference type="InterPro" id="IPR003663">
    <property type="entry name" value="Sugar/inositol_transpt"/>
</dbReference>
<comment type="subcellular location">
    <subcellularLocation>
        <location evidence="1">Membrane</location>
        <topology evidence="1">Multi-pass membrane protein</topology>
    </subcellularLocation>
</comment>
<keyword evidence="13" id="KW-1185">Reference proteome</keyword>
<protein>
    <recommendedName>
        <fullName evidence="10">Major facilitator superfamily (MFS) profile domain-containing protein</fullName>
    </recommendedName>
</protein>
<keyword evidence="5 9" id="KW-1133">Transmembrane helix</keyword>
<dbReference type="GO" id="GO:0016020">
    <property type="term" value="C:membrane"/>
    <property type="evidence" value="ECO:0007669"/>
    <property type="project" value="UniProtKB-SubCell"/>
</dbReference>
<keyword evidence="4 9" id="KW-0812">Transmembrane</keyword>
<feature type="transmembrane region" description="Helical" evidence="9">
    <location>
        <begin position="308"/>
        <end position="327"/>
    </location>
</feature>
<dbReference type="PROSITE" id="PS50850">
    <property type="entry name" value="MFS"/>
    <property type="match status" value="1"/>
</dbReference>
<dbReference type="FunFam" id="1.20.1250.20:FF:000078">
    <property type="entry name" value="MFS maltose transporter, putative"/>
    <property type="match status" value="1"/>
</dbReference>
<reference evidence="12" key="4">
    <citation type="submission" date="2024-02" db="EMBL/GenBank/DDBJ databases">
        <title>Comparative genomics of Cryptococcus and Kwoniella reveals pathogenesis evolution and contrasting modes of karyotype evolution via chromosome fusion or intercentromeric recombination.</title>
        <authorList>
            <person name="Coelho M.A."/>
            <person name="David-Palma M."/>
            <person name="Shea T."/>
            <person name="Bowers K."/>
            <person name="McGinley-Smith S."/>
            <person name="Mohammad A.W."/>
            <person name="Gnirke A."/>
            <person name="Yurkov A.M."/>
            <person name="Nowrousian M."/>
            <person name="Sun S."/>
            <person name="Cuomo C.A."/>
            <person name="Heitman J."/>
        </authorList>
    </citation>
    <scope>NUCLEOTIDE SEQUENCE</scope>
    <source>
        <strain evidence="12">CBS 10118</strain>
    </source>
</reference>
<keyword evidence="3 8" id="KW-0813">Transport</keyword>
<dbReference type="InterPro" id="IPR005829">
    <property type="entry name" value="Sugar_transporter_CS"/>
</dbReference>
<dbReference type="EMBL" id="KI894026">
    <property type="protein sequence ID" value="OCF21671.1"/>
    <property type="molecule type" value="Genomic_DNA"/>
</dbReference>
<dbReference type="InterPro" id="IPR005828">
    <property type="entry name" value="MFS_sugar_transport-like"/>
</dbReference>
<feature type="domain" description="Major facilitator superfamily (MFS) profile" evidence="10">
    <location>
        <begin position="51"/>
        <end position="496"/>
    </location>
</feature>
<dbReference type="STRING" id="1296100.A0A1B9FSC5"/>
<feature type="transmembrane region" description="Helical" evidence="9">
    <location>
        <begin position="186"/>
        <end position="205"/>
    </location>
</feature>
<evidence type="ECO:0000259" key="10">
    <source>
        <dbReference type="PROSITE" id="PS50850"/>
    </source>
</evidence>